<dbReference type="PANTHER" id="PTHR45828">
    <property type="entry name" value="CYTOCHROME B561/FERRIC REDUCTASE TRANSMEMBRANE"/>
    <property type="match status" value="1"/>
</dbReference>
<keyword evidence="10" id="KW-0325">Glycoprotein</keyword>
<keyword evidence="4" id="KW-0813">Transport</keyword>
<feature type="compositionally biased region" description="Low complexity" evidence="11">
    <location>
        <begin position="169"/>
        <end position="187"/>
    </location>
</feature>
<keyword evidence="13" id="KW-0732">Signal</keyword>
<dbReference type="PANTHER" id="PTHR45828:SF44">
    <property type="entry name" value="FERRIC-CHELATE REDUCTASE 1-RELATED"/>
    <property type="match status" value="1"/>
</dbReference>
<feature type="domain" description="DOMON" evidence="14">
    <location>
        <begin position="221"/>
        <end position="337"/>
    </location>
</feature>
<reference evidence="17" key="3">
    <citation type="submission" date="2025-09" db="UniProtKB">
        <authorList>
            <consortium name="Ensembl"/>
        </authorList>
    </citation>
    <scope>IDENTIFICATION</scope>
</reference>
<evidence type="ECO:0000256" key="13">
    <source>
        <dbReference type="SAM" id="SignalP"/>
    </source>
</evidence>
<feature type="transmembrane region" description="Helical" evidence="12">
    <location>
        <begin position="511"/>
        <end position="531"/>
    </location>
</feature>
<dbReference type="PROSITE" id="PS50836">
    <property type="entry name" value="DOMON"/>
    <property type="match status" value="1"/>
</dbReference>
<dbReference type="CDD" id="cd09628">
    <property type="entry name" value="DOMON_SDR_2_like"/>
    <property type="match status" value="1"/>
</dbReference>
<evidence type="ECO:0000256" key="4">
    <source>
        <dbReference type="ARBA" id="ARBA00022448"/>
    </source>
</evidence>
<dbReference type="Pfam" id="PF03351">
    <property type="entry name" value="DOMON"/>
    <property type="match status" value="1"/>
</dbReference>
<dbReference type="CDD" id="cd08544">
    <property type="entry name" value="Reeler"/>
    <property type="match status" value="1"/>
</dbReference>
<evidence type="ECO:0000313" key="17">
    <source>
        <dbReference type="Ensembl" id="ENSAOCP00000010034.2"/>
    </source>
</evidence>
<keyword evidence="7 12" id="KW-1133">Transmembrane helix</keyword>
<dbReference type="KEGG" id="aoce:111589188"/>
<dbReference type="InterPro" id="IPR005018">
    <property type="entry name" value="DOMON_domain"/>
</dbReference>
<feature type="transmembrane region" description="Helical" evidence="12">
    <location>
        <begin position="488"/>
        <end position="505"/>
    </location>
</feature>
<dbReference type="InterPro" id="IPR042307">
    <property type="entry name" value="Reeler_sf"/>
</dbReference>
<dbReference type="InterPro" id="IPR006593">
    <property type="entry name" value="Cyt_b561/ferric_Rdtase_TM"/>
</dbReference>
<dbReference type="CDD" id="cd08760">
    <property type="entry name" value="Cyt_b561_FRRS1_like"/>
    <property type="match status" value="1"/>
</dbReference>
<evidence type="ECO:0000256" key="5">
    <source>
        <dbReference type="ARBA" id="ARBA00022692"/>
    </source>
</evidence>
<evidence type="ECO:0000256" key="9">
    <source>
        <dbReference type="ARBA" id="ARBA00023136"/>
    </source>
</evidence>
<dbReference type="RefSeq" id="XP_023155754.2">
    <property type="nucleotide sequence ID" value="XM_023299986.3"/>
</dbReference>
<feature type="region of interest" description="Disordered" evidence="11">
    <location>
        <begin position="164"/>
        <end position="187"/>
    </location>
</feature>
<name>A0A3Q1BBY0_AMPOC</name>
<accession>A0A3Q1BBY0</accession>
<dbReference type="PROSITE" id="PS50939">
    <property type="entry name" value="CYTOCHROME_B561"/>
    <property type="match status" value="1"/>
</dbReference>
<keyword evidence="9 12" id="KW-0472">Membrane</keyword>
<feature type="chain" id="PRO_5043377557" evidence="13">
    <location>
        <begin position="18"/>
        <end position="582"/>
    </location>
</feature>
<reference evidence="17" key="2">
    <citation type="submission" date="2025-08" db="UniProtKB">
        <authorList>
            <consortium name="Ensembl"/>
        </authorList>
    </citation>
    <scope>IDENTIFICATION</scope>
</reference>
<comment type="similarity">
    <text evidence="3">Belongs to the FRRS1 family.</text>
</comment>
<evidence type="ECO:0000256" key="1">
    <source>
        <dbReference type="ARBA" id="ARBA00001970"/>
    </source>
</evidence>
<dbReference type="GeneTree" id="ENSGT00940000164178"/>
<proteinExistence type="inferred from homology"/>
<dbReference type="Gene3D" id="1.20.120.1770">
    <property type="match status" value="1"/>
</dbReference>
<evidence type="ECO:0000256" key="10">
    <source>
        <dbReference type="ARBA" id="ARBA00023180"/>
    </source>
</evidence>
<evidence type="ECO:0000256" key="6">
    <source>
        <dbReference type="ARBA" id="ARBA00022982"/>
    </source>
</evidence>
<evidence type="ECO:0000259" key="15">
    <source>
        <dbReference type="PROSITE" id="PS50939"/>
    </source>
</evidence>
<dbReference type="GO" id="GO:0016020">
    <property type="term" value="C:membrane"/>
    <property type="evidence" value="ECO:0007669"/>
    <property type="project" value="UniProtKB-SubCell"/>
</dbReference>
<evidence type="ECO:0000313" key="18">
    <source>
        <dbReference type="Proteomes" id="UP001501940"/>
    </source>
</evidence>
<feature type="signal peptide" evidence="13">
    <location>
        <begin position="1"/>
        <end position="17"/>
    </location>
</feature>
<feature type="domain" description="Cytochrome b561" evidence="15">
    <location>
        <begin position="341"/>
        <end position="537"/>
    </location>
</feature>
<dbReference type="OMA" id="WFHALNA"/>
<dbReference type="Gene3D" id="2.60.40.4060">
    <property type="entry name" value="Reeler domain"/>
    <property type="match status" value="1"/>
</dbReference>
<evidence type="ECO:0000256" key="2">
    <source>
        <dbReference type="ARBA" id="ARBA00004141"/>
    </source>
</evidence>
<feature type="domain" description="Reelin" evidence="16">
    <location>
        <begin position="12"/>
        <end position="177"/>
    </location>
</feature>
<dbReference type="STRING" id="80972.ENSAOCP00000010034"/>
<feature type="transmembrane region" description="Helical" evidence="12">
    <location>
        <begin position="552"/>
        <end position="579"/>
    </location>
</feature>
<evidence type="ECO:0000256" key="3">
    <source>
        <dbReference type="ARBA" id="ARBA00009195"/>
    </source>
</evidence>
<comment type="subcellular location">
    <subcellularLocation>
        <location evidence="2">Membrane</location>
        <topology evidence="2">Multi-pass membrane protein</topology>
    </subcellularLocation>
</comment>
<evidence type="ECO:0000259" key="16">
    <source>
        <dbReference type="PROSITE" id="PS51019"/>
    </source>
</evidence>
<comment type="cofactor">
    <cofactor evidence="1">
        <name>heme b</name>
        <dbReference type="ChEBI" id="CHEBI:60344"/>
    </cofactor>
</comment>
<evidence type="ECO:0000256" key="8">
    <source>
        <dbReference type="ARBA" id="ARBA00023004"/>
    </source>
</evidence>
<reference evidence="17 18" key="1">
    <citation type="submission" date="2022-01" db="EMBL/GenBank/DDBJ databases">
        <title>A chromosome-scale genome assembly of the false clownfish, Amphiprion ocellaris.</title>
        <authorList>
            <person name="Ryu T."/>
        </authorList>
    </citation>
    <scope>NUCLEOTIDE SEQUENCE [LARGE SCALE GENOMIC DNA]</scope>
</reference>
<keyword evidence="8" id="KW-0408">Iron</keyword>
<keyword evidence="6" id="KW-0249">Electron transport</keyword>
<feature type="transmembrane region" description="Helical" evidence="12">
    <location>
        <begin position="445"/>
        <end position="467"/>
    </location>
</feature>
<protein>
    <submittedName>
        <fullName evidence="17">Uncharacterized protein</fullName>
    </submittedName>
</protein>
<dbReference type="PROSITE" id="PS51019">
    <property type="entry name" value="REELIN"/>
    <property type="match status" value="1"/>
</dbReference>
<dbReference type="GeneID" id="111589188"/>
<dbReference type="SMART" id="SM00665">
    <property type="entry name" value="B561"/>
    <property type="match status" value="1"/>
</dbReference>
<dbReference type="SMART" id="SM00664">
    <property type="entry name" value="DoH"/>
    <property type="match status" value="1"/>
</dbReference>
<dbReference type="Proteomes" id="UP001501940">
    <property type="component" value="Chromosome 22"/>
</dbReference>
<keyword evidence="18" id="KW-1185">Reference proteome</keyword>
<feature type="transmembrane region" description="Helical" evidence="12">
    <location>
        <begin position="379"/>
        <end position="399"/>
    </location>
</feature>
<keyword evidence="5 12" id="KW-0812">Transmembrane</keyword>
<evidence type="ECO:0000259" key="14">
    <source>
        <dbReference type="PROSITE" id="PS50836"/>
    </source>
</evidence>
<evidence type="ECO:0000256" key="11">
    <source>
        <dbReference type="SAM" id="MobiDB-lite"/>
    </source>
</evidence>
<feature type="region of interest" description="Disordered" evidence="11">
    <location>
        <begin position="30"/>
        <end position="52"/>
    </location>
</feature>
<organism evidence="17 18">
    <name type="scientific">Amphiprion ocellaris</name>
    <name type="common">Clown anemonefish</name>
    <dbReference type="NCBI Taxonomy" id="80972"/>
    <lineage>
        <taxon>Eukaryota</taxon>
        <taxon>Metazoa</taxon>
        <taxon>Chordata</taxon>
        <taxon>Craniata</taxon>
        <taxon>Vertebrata</taxon>
        <taxon>Euteleostomi</taxon>
        <taxon>Actinopterygii</taxon>
        <taxon>Neopterygii</taxon>
        <taxon>Teleostei</taxon>
        <taxon>Neoteleostei</taxon>
        <taxon>Acanthomorphata</taxon>
        <taxon>Ovalentaria</taxon>
        <taxon>Pomacentridae</taxon>
        <taxon>Amphiprion</taxon>
    </lineage>
</organism>
<dbReference type="AlphaFoldDB" id="A0A3Q1BBY0"/>
<dbReference type="InterPro" id="IPR051237">
    <property type="entry name" value="Ferric-chelate_Red/DefProt"/>
</dbReference>
<evidence type="ECO:0000256" key="12">
    <source>
        <dbReference type="SAM" id="Phobius"/>
    </source>
</evidence>
<dbReference type="FunFam" id="2.60.40.4060:FF:000003">
    <property type="entry name" value="Ferric chelate reductase 1"/>
    <property type="match status" value="1"/>
</dbReference>
<dbReference type="InterPro" id="IPR002861">
    <property type="entry name" value="Reeler_dom"/>
</dbReference>
<dbReference type="Pfam" id="PF02014">
    <property type="entry name" value="Reeler"/>
    <property type="match status" value="1"/>
</dbReference>
<feature type="transmembrane region" description="Helical" evidence="12">
    <location>
        <begin position="411"/>
        <end position="439"/>
    </location>
</feature>
<dbReference type="Ensembl" id="ENSAOCT00000016959.2">
    <property type="protein sequence ID" value="ENSAOCP00000010034.2"/>
    <property type="gene ID" value="ENSAOCG00000014252.2"/>
</dbReference>
<sequence>MDLVLLLLVFVPPVVQCYSSGVVLDSCEDMKPRHSGLSPQTGPPPFTVTTEHSSYRPGEEVRVQLQAPASTPFTGFLLQAREVGGRSPVGSYAMAAGPIQLLTCGQTPNSAVSHTSESAKTYIQVKWRSEASGDMKAIQFRASFVQNYNTFWVDVMSPALTLTNDSNGSPSPATPSSSNTTPATTTKEAAPLALSISSADCGVSKVCFSQPSDCDPAVTADCYFLSATMLSTSGAAVRYEMSGSSNGYISFGFSDDQMMGDDDIYICGISSDGLVSVQHAFSTGRTAPQALPLGNVSDVQASVQDNVIRCSFTSMNTISTQRTSGFNKTYHLMFAYGPSNNGRIQFHTGTFTSTDKVDISRPGLVHKAGRPHIIKAHGALMLIAWMTSGSLGMMAARYLKVGNDQKLCGKDVWFVVHVALMSVTVAATITAFILSFSYVKEWSGGVHPVLGCLVLILSVLQPTLALLRCGPQHPLRFLFNWTHSLNGLATKVLSVAAIFTGLKLIDSTMNQWLMKVMGAFVGWEVLFYILLETHLKWKVKSKDATTTLLESKTVTVAVFLMALFFFGNLSVLVALLVGIGMS</sequence>
<evidence type="ECO:0000256" key="7">
    <source>
        <dbReference type="ARBA" id="ARBA00022989"/>
    </source>
</evidence>